<reference evidence="1 2" key="1">
    <citation type="journal article" date="2019" name="Sci. Rep.">
        <title>Orb-weaving spider Araneus ventricosus genome elucidates the spidroin gene catalogue.</title>
        <authorList>
            <person name="Kono N."/>
            <person name="Nakamura H."/>
            <person name="Ohtoshi R."/>
            <person name="Moran D.A.P."/>
            <person name="Shinohara A."/>
            <person name="Yoshida Y."/>
            <person name="Fujiwara M."/>
            <person name="Mori M."/>
            <person name="Tomita M."/>
            <person name="Arakawa K."/>
        </authorList>
    </citation>
    <scope>NUCLEOTIDE SEQUENCE [LARGE SCALE GENOMIC DNA]</scope>
</reference>
<evidence type="ECO:0000313" key="1">
    <source>
        <dbReference type="EMBL" id="GBN55218.1"/>
    </source>
</evidence>
<comment type="caution">
    <text evidence="1">The sequence shown here is derived from an EMBL/GenBank/DDBJ whole genome shotgun (WGS) entry which is preliminary data.</text>
</comment>
<protein>
    <submittedName>
        <fullName evidence="1">Uncharacterized protein</fullName>
    </submittedName>
</protein>
<accession>A0A4Y2PTJ8</accession>
<evidence type="ECO:0000313" key="2">
    <source>
        <dbReference type="Proteomes" id="UP000499080"/>
    </source>
</evidence>
<organism evidence="1 2">
    <name type="scientific">Araneus ventricosus</name>
    <name type="common">Orbweaver spider</name>
    <name type="synonym">Epeira ventricosa</name>
    <dbReference type="NCBI Taxonomy" id="182803"/>
    <lineage>
        <taxon>Eukaryota</taxon>
        <taxon>Metazoa</taxon>
        <taxon>Ecdysozoa</taxon>
        <taxon>Arthropoda</taxon>
        <taxon>Chelicerata</taxon>
        <taxon>Arachnida</taxon>
        <taxon>Araneae</taxon>
        <taxon>Araneomorphae</taxon>
        <taxon>Entelegynae</taxon>
        <taxon>Araneoidea</taxon>
        <taxon>Araneidae</taxon>
        <taxon>Araneus</taxon>
    </lineage>
</organism>
<dbReference type="EMBL" id="BGPR01135220">
    <property type="protein sequence ID" value="GBN55218.1"/>
    <property type="molecule type" value="Genomic_DNA"/>
</dbReference>
<sequence>MFTPRLTIGESVSKKTDDHLRPLLKRSLTVPCAQEKLAPYVRVSQSELSSLLSSPYTCTCLNETRPLEILLTSPTVS</sequence>
<keyword evidence="2" id="KW-1185">Reference proteome</keyword>
<dbReference type="Proteomes" id="UP000499080">
    <property type="component" value="Unassembled WGS sequence"/>
</dbReference>
<gene>
    <name evidence="1" type="ORF">AVEN_206991_1</name>
</gene>
<dbReference type="AlphaFoldDB" id="A0A4Y2PTJ8"/>
<name>A0A4Y2PTJ8_ARAVE</name>
<proteinExistence type="predicted"/>